<dbReference type="Proteomes" id="UP000315369">
    <property type="component" value="Unassembled WGS sequence"/>
</dbReference>
<evidence type="ECO:0000313" key="2">
    <source>
        <dbReference type="Proteomes" id="UP000315369"/>
    </source>
</evidence>
<comment type="caution">
    <text evidence="1">The sequence shown here is derived from an EMBL/GenBank/DDBJ whole genome shotgun (WGS) entry which is preliminary data.</text>
</comment>
<name>A0A540WU05_9BACT</name>
<accession>A0A540WU05</accession>
<protein>
    <submittedName>
        <fullName evidence="1">Uncharacterized protein</fullName>
    </submittedName>
</protein>
<evidence type="ECO:0000313" key="1">
    <source>
        <dbReference type="EMBL" id="TQF12529.1"/>
    </source>
</evidence>
<dbReference type="AlphaFoldDB" id="A0A540WU05"/>
<sequence length="307" mass="34106">MLEPLAALHRRSAEDQAIFAARDSLSRLGLGDGDFTPVVDDPEASQGNKDNDQAFAIVRVEGRVVPLLVHSTLHGFVTLLDEALTSGTDLEPEAWGRLRHAYSVLFDMLLDRPVDREGAAALSPPRSTASGERDALRRWTRGHYVFMSLVQGMVVILHVLREDVEAGNLEAARADLERVTALMNGAEVALRFTGDYSYTAYEKSVRPTLMPPVAPPGMTGLRWRDHEYMVKVLAGLRPIFAGLPVELEEAREGFYQSVARAYDAHKTVCASFVGTERTSLLMAERTEKSAVELLEHFKRVRLHLIKE</sequence>
<dbReference type="OrthoDB" id="2987626at2"/>
<dbReference type="RefSeq" id="WP_141645735.1">
    <property type="nucleotide sequence ID" value="NZ_VIFM01000135.1"/>
</dbReference>
<keyword evidence="2" id="KW-1185">Reference proteome</keyword>
<dbReference type="EMBL" id="VIFM01000135">
    <property type="protein sequence ID" value="TQF12529.1"/>
    <property type="molecule type" value="Genomic_DNA"/>
</dbReference>
<proteinExistence type="predicted"/>
<reference evidence="1 2" key="1">
    <citation type="submission" date="2019-06" db="EMBL/GenBank/DDBJ databases">
        <authorList>
            <person name="Livingstone P."/>
            <person name="Whitworth D."/>
        </authorList>
    </citation>
    <scope>NUCLEOTIDE SEQUENCE [LARGE SCALE GENOMIC DNA]</scope>
    <source>
        <strain evidence="1 2">AM401</strain>
    </source>
</reference>
<gene>
    <name evidence="1" type="ORF">FJV41_28560</name>
</gene>
<organism evidence="1 2">
    <name type="scientific">Myxococcus llanfairpwllgwyngyllgogerychwyrndrobwllllantysiliogogogochensis</name>
    <dbReference type="NCBI Taxonomy" id="2590453"/>
    <lineage>
        <taxon>Bacteria</taxon>
        <taxon>Pseudomonadati</taxon>
        <taxon>Myxococcota</taxon>
        <taxon>Myxococcia</taxon>
        <taxon>Myxococcales</taxon>
        <taxon>Cystobacterineae</taxon>
        <taxon>Myxococcaceae</taxon>
        <taxon>Myxococcus</taxon>
    </lineage>
</organism>